<gene>
    <name evidence="1" type="ORF">QIS74_08737</name>
</gene>
<dbReference type="Proteomes" id="UP001327957">
    <property type="component" value="Unassembled WGS sequence"/>
</dbReference>
<dbReference type="AlphaFoldDB" id="A0AAV9T9I2"/>
<comment type="caution">
    <text evidence="1">The sequence shown here is derived from an EMBL/GenBank/DDBJ whole genome shotgun (WGS) entry which is preliminary data.</text>
</comment>
<sequence>MPIQRVPPAALDASSSIAGSQTRIIQLVIEAIKNANRDRRRAAPNGQHTRRNPALAIDLSFQGMQTIPDTVIDLTSGDLERSTLRMRKSSTPDC</sequence>
<name>A0AAV9T9I2_9PEZI</name>
<protein>
    <submittedName>
        <fullName evidence="1">Uncharacterized protein</fullName>
    </submittedName>
</protein>
<evidence type="ECO:0000313" key="2">
    <source>
        <dbReference type="Proteomes" id="UP001327957"/>
    </source>
</evidence>
<dbReference type="EMBL" id="JASAOK010000043">
    <property type="protein sequence ID" value="KAK6215718.1"/>
    <property type="molecule type" value="Genomic_DNA"/>
</dbReference>
<keyword evidence="2" id="KW-1185">Reference proteome</keyword>
<accession>A0AAV9T9I2</accession>
<evidence type="ECO:0000313" key="1">
    <source>
        <dbReference type="EMBL" id="KAK6215718.1"/>
    </source>
</evidence>
<proteinExistence type="predicted"/>
<reference evidence="1 2" key="1">
    <citation type="submission" date="2023-04" db="EMBL/GenBank/DDBJ databases">
        <title>Colletotrichum tabacum stain YC1 causing leaf anthracnose on Nicotiana tabacum(L.) cv.</title>
        <authorList>
            <person name="Ji Z."/>
            <person name="Wang M."/>
            <person name="Zhang J."/>
            <person name="Wang N."/>
            <person name="Zhou Z."/>
        </authorList>
    </citation>
    <scope>NUCLEOTIDE SEQUENCE [LARGE SCALE GENOMIC DNA]</scope>
    <source>
        <strain evidence="1 2">YC1</strain>
    </source>
</reference>
<organism evidence="1 2">
    <name type="scientific">Colletotrichum tabaci</name>
    <dbReference type="NCBI Taxonomy" id="1209068"/>
    <lineage>
        <taxon>Eukaryota</taxon>
        <taxon>Fungi</taxon>
        <taxon>Dikarya</taxon>
        <taxon>Ascomycota</taxon>
        <taxon>Pezizomycotina</taxon>
        <taxon>Sordariomycetes</taxon>
        <taxon>Hypocreomycetidae</taxon>
        <taxon>Glomerellales</taxon>
        <taxon>Glomerellaceae</taxon>
        <taxon>Colletotrichum</taxon>
        <taxon>Colletotrichum destructivum species complex</taxon>
    </lineage>
</organism>